<sequence length="497" mass="53613">MKKFYTFALLLVLVFATPVRAQVIELTFGLDIDNYDEARKIYFQPDGNVIIGGTTELSSGAIGFKKMAVARFSADGLLDTSFGTNGVTQMYPNSTNYAVTDIANDPSGNLLVLGNYFNHCIVRMTANGIVDTGFGSNGILYYDDFGSSATAQKLIPQADGKLLVFGSGQPAGSLKTVVFVKRLNPNGSIDAGFGTNGMTTIDAGFLNNNGMGCFLQNDGKIIVAGNYQYTEDGIAKKKLFLSRLTSSGSLDPLYGVGGFRFPTDLVHSLQFIDMSSDNIIRVIGKHSEFSGSANDMVFTKFDSAGNIISDETVIFGSPGSGAATAIQADGKMVFAGSYINAVEGNGVNCYFRRLNADGSNDLSFGNNGYFTVSFSSGNENINTMKLGPNNKIYFAGYARGASFNWLMGRLNPAATTLETEAFEFDKMTIHPNPVGDQLQIDTNKLLRESKIYDFQGRLIQTSNGLKTIDVSGLPWGIYLLSIKAMDNATMNVKFVKR</sequence>
<feature type="chain" id="PRO_5011438312" evidence="2">
    <location>
        <begin position="22"/>
        <end position="497"/>
    </location>
</feature>
<organism evidence="4 5">
    <name type="scientific">Flavobacterium noncentrifugens</name>
    <dbReference type="NCBI Taxonomy" id="1128970"/>
    <lineage>
        <taxon>Bacteria</taxon>
        <taxon>Pseudomonadati</taxon>
        <taxon>Bacteroidota</taxon>
        <taxon>Flavobacteriia</taxon>
        <taxon>Flavobacteriales</taxon>
        <taxon>Flavobacteriaceae</taxon>
        <taxon>Flavobacterium</taxon>
    </lineage>
</organism>
<feature type="signal peptide" evidence="2">
    <location>
        <begin position="1"/>
        <end position="21"/>
    </location>
</feature>
<name>A0A1G8WMA1_9FLAO</name>
<protein>
    <submittedName>
        <fullName evidence="4">Delta-60 repeat domain-containing protein/Por secretion system C-terminal sorting domain-containing protein</fullName>
    </submittedName>
</protein>
<evidence type="ECO:0000256" key="1">
    <source>
        <dbReference type="ARBA" id="ARBA00022729"/>
    </source>
</evidence>
<keyword evidence="1 2" id="KW-0732">Signal</keyword>
<dbReference type="Pfam" id="PF18962">
    <property type="entry name" value="Por_Secre_tail"/>
    <property type="match status" value="1"/>
</dbReference>
<reference evidence="4 5" key="1">
    <citation type="submission" date="2016-10" db="EMBL/GenBank/DDBJ databases">
        <authorList>
            <person name="de Groot N.N."/>
        </authorList>
    </citation>
    <scope>NUCLEOTIDE SEQUENCE [LARGE SCALE GENOMIC DNA]</scope>
    <source>
        <strain evidence="4 5">CGMCC 1.10076</strain>
    </source>
</reference>
<evidence type="ECO:0000313" key="4">
    <source>
        <dbReference type="EMBL" id="SDJ79499.1"/>
    </source>
</evidence>
<dbReference type="NCBIfam" id="TIGR02608">
    <property type="entry name" value="delta_60_rpt"/>
    <property type="match status" value="5"/>
</dbReference>
<dbReference type="AlphaFoldDB" id="A0A1G8WMA1"/>
<dbReference type="RefSeq" id="WP_139171719.1">
    <property type="nucleotide sequence ID" value="NZ_BKAI01000004.1"/>
</dbReference>
<evidence type="ECO:0000256" key="2">
    <source>
        <dbReference type="SAM" id="SignalP"/>
    </source>
</evidence>
<proteinExistence type="predicted"/>
<dbReference type="OrthoDB" id="9805017at2"/>
<dbReference type="SUPFAM" id="SSF101898">
    <property type="entry name" value="NHL repeat"/>
    <property type="match status" value="1"/>
</dbReference>
<dbReference type="EMBL" id="FNEZ01000002">
    <property type="protein sequence ID" value="SDJ79499.1"/>
    <property type="molecule type" value="Genomic_DNA"/>
</dbReference>
<dbReference type="Gene3D" id="2.80.10.50">
    <property type="match status" value="3"/>
</dbReference>
<gene>
    <name evidence="4" type="ORF">SAMN04487935_1880</name>
</gene>
<evidence type="ECO:0000313" key="5">
    <source>
        <dbReference type="Proteomes" id="UP000199580"/>
    </source>
</evidence>
<dbReference type="STRING" id="1128970.SAMN04487935_1880"/>
<accession>A0A1G8WMA1</accession>
<feature type="domain" description="Secretion system C-terminal sorting" evidence="3">
    <location>
        <begin position="429"/>
        <end position="494"/>
    </location>
</feature>
<evidence type="ECO:0000259" key="3">
    <source>
        <dbReference type="Pfam" id="PF18962"/>
    </source>
</evidence>
<keyword evidence="5" id="KW-1185">Reference proteome</keyword>
<dbReference type="InterPro" id="IPR013431">
    <property type="entry name" value="Delta_60_rpt"/>
</dbReference>
<dbReference type="Proteomes" id="UP000199580">
    <property type="component" value="Unassembled WGS sequence"/>
</dbReference>
<dbReference type="Pfam" id="PF17164">
    <property type="entry name" value="DUF5122"/>
    <property type="match status" value="4"/>
</dbReference>
<dbReference type="InterPro" id="IPR026444">
    <property type="entry name" value="Secre_tail"/>
</dbReference>
<dbReference type="NCBIfam" id="TIGR04183">
    <property type="entry name" value="Por_Secre_tail"/>
    <property type="match status" value="1"/>
</dbReference>